<sequence>MAKYPGHRVRLRMFRTWIHPRWFSAPWCILSAGFTTCFIVCRVQCHHLQRGTSSHASLWRRRRRARLRERDGPPPRPASWEALPPSKKLAAMGSSVRPPSAYQASLLPTLNLHERQKESSRLPRDDGGSSR</sequence>
<evidence type="ECO:0000313" key="2">
    <source>
        <dbReference type="EMBL" id="CAK0791230.1"/>
    </source>
</evidence>
<protein>
    <submittedName>
        <fullName evidence="2">Uncharacterized protein</fullName>
    </submittedName>
</protein>
<proteinExistence type="predicted"/>
<organism evidence="2 3">
    <name type="scientific">Prorocentrum cordatum</name>
    <dbReference type="NCBI Taxonomy" id="2364126"/>
    <lineage>
        <taxon>Eukaryota</taxon>
        <taxon>Sar</taxon>
        <taxon>Alveolata</taxon>
        <taxon>Dinophyceae</taxon>
        <taxon>Prorocentrales</taxon>
        <taxon>Prorocentraceae</taxon>
        <taxon>Prorocentrum</taxon>
    </lineage>
</organism>
<comment type="caution">
    <text evidence="2">The sequence shown here is derived from an EMBL/GenBank/DDBJ whole genome shotgun (WGS) entry which is preliminary data.</text>
</comment>
<feature type="compositionally biased region" description="Basic residues" evidence="1">
    <location>
        <begin position="58"/>
        <end position="67"/>
    </location>
</feature>
<accession>A0ABN9PGP1</accession>
<name>A0ABN9PGP1_9DINO</name>
<reference evidence="2" key="1">
    <citation type="submission" date="2023-10" db="EMBL/GenBank/DDBJ databases">
        <authorList>
            <person name="Chen Y."/>
            <person name="Shah S."/>
            <person name="Dougan E. K."/>
            <person name="Thang M."/>
            <person name="Chan C."/>
        </authorList>
    </citation>
    <scope>NUCLEOTIDE SEQUENCE [LARGE SCALE GENOMIC DNA]</scope>
</reference>
<keyword evidence="3" id="KW-1185">Reference proteome</keyword>
<gene>
    <name evidence="2" type="ORF">PCOR1329_LOCUS2195</name>
</gene>
<dbReference type="EMBL" id="CAUYUJ010000547">
    <property type="protein sequence ID" value="CAK0791230.1"/>
    <property type="molecule type" value="Genomic_DNA"/>
</dbReference>
<evidence type="ECO:0000256" key="1">
    <source>
        <dbReference type="SAM" id="MobiDB-lite"/>
    </source>
</evidence>
<dbReference type="Proteomes" id="UP001189429">
    <property type="component" value="Unassembled WGS sequence"/>
</dbReference>
<feature type="region of interest" description="Disordered" evidence="1">
    <location>
        <begin position="50"/>
        <end position="131"/>
    </location>
</feature>
<evidence type="ECO:0000313" key="3">
    <source>
        <dbReference type="Proteomes" id="UP001189429"/>
    </source>
</evidence>
<feature type="compositionally biased region" description="Basic and acidic residues" evidence="1">
    <location>
        <begin position="112"/>
        <end position="131"/>
    </location>
</feature>